<keyword evidence="7" id="KW-0325">Glycoprotein</keyword>
<dbReference type="OrthoDB" id="6288176at2759"/>
<dbReference type="RefSeq" id="XP_013383594.1">
    <property type="nucleotide sequence ID" value="XM_013528140.1"/>
</dbReference>
<dbReference type="InterPro" id="IPR041645">
    <property type="entry name" value="ADAMTS_CR_2"/>
</dbReference>
<keyword evidence="1" id="KW-0645">Protease</keyword>
<dbReference type="PROSITE" id="PS50215">
    <property type="entry name" value="ADAM_MEPRO"/>
    <property type="match status" value="1"/>
</dbReference>
<proteinExistence type="predicted"/>
<dbReference type="PANTHER" id="PTHR11905:SF159">
    <property type="entry name" value="ADAM METALLOPROTEASE"/>
    <property type="match status" value="1"/>
</dbReference>
<feature type="domain" description="Peptidase M12B" evidence="10">
    <location>
        <begin position="213"/>
        <end position="446"/>
    </location>
</feature>
<keyword evidence="3" id="KW-0378">Hydrolase</keyword>
<feature type="binding site" evidence="8">
    <location>
        <position position="392"/>
    </location>
    <ligand>
        <name>Zn(2+)</name>
        <dbReference type="ChEBI" id="CHEBI:29105"/>
        <note>catalytic</note>
    </ligand>
</feature>
<feature type="chain" id="PRO_5010295444" evidence="9">
    <location>
        <begin position="31"/>
        <end position="540"/>
    </location>
</feature>
<dbReference type="Gene3D" id="3.40.390.10">
    <property type="entry name" value="Collagenase (Catalytic Domain)"/>
    <property type="match status" value="1"/>
</dbReference>
<dbReference type="AlphaFoldDB" id="A0A1S3HEY0"/>
<evidence type="ECO:0000256" key="1">
    <source>
        <dbReference type="ARBA" id="ARBA00022670"/>
    </source>
</evidence>
<name>A0A1S3HEY0_LINAN</name>
<dbReference type="Pfam" id="PF17771">
    <property type="entry name" value="ADAMTS_CR_2"/>
    <property type="match status" value="1"/>
</dbReference>
<evidence type="ECO:0000256" key="2">
    <source>
        <dbReference type="ARBA" id="ARBA00022723"/>
    </source>
</evidence>
<evidence type="ECO:0000259" key="10">
    <source>
        <dbReference type="PROSITE" id="PS50215"/>
    </source>
</evidence>
<dbReference type="KEGG" id="lak:106153977"/>
<evidence type="ECO:0000256" key="9">
    <source>
        <dbReference type="SAM" id="SignalP"/>
    </source>
</evidence>
<keyword evidence="9" id="KW-0732">Signal</keyword>
<keyword evidence="4 8" id="KW-0862">Zinc</keyword>
<evidence type="ECO:0000256" key="8">
    <source>
        <dbReference type="PROSITE-ProRule" id="PRU00276"/>
    </source>
</evidence>
<protein>
    <submittedName>
        <fullName evidence="12">A disintegrin and metalloproteinase with thrombospondin motifs 5</fullName>
    </submittedName>
</protein>
<dbReference type="Pfam" id="PF01421">
    <property type="entry name" value="Reprolysin"/>
    <property type="match status" value="1"/>
</dbReference>
<evidence type="ECO:0000313" key="11">
    <source>
        <dbReference type="Proteomes" id="UP000085678"/>
    </source>
</evidence>
<dbReference type="InterPro" id="IPR001590">
    <property type="entry name" value="Peptidase_M12B"/>
</dbReference>
<dbReference type="PANTHER" id="PTHR11905">
    <property type="entry name" value="ADAM A DISINTEGRIN AND METALLOPROTEASE DOMAIN"/>
    <property type="match status" value="1"/>
</dbReference>
<evidence type="ECO:0000256" key="4">
    <source>
        <dbReference type="ARBA" id="ARBA00022833"/>
    </source>
</evidence>
<dbReference type="GO" id="GO:0046872">
    <property type="term" value="F:metal ion binding"/>
    <property type="evidence" value="ECO:0007669"/>
    <property type="project" value="UniProtKB-KW"/>
</dbReference>
<feature type="active site" evidence="8">
    <location>
        <position position="389"/>
    </location>
</feature>
<gene>
    <name evidence="12" type="primary">LOC106153977</name>
</gene>
<dbReference type="Proteomes" id="UP000085678">
    <property type="component" value="Unplaced"/>
</dbReference>
<keyword evidence="11" id="KW-1185">Reference proteome</keyword>
<dbReference type="Gene3D" id="3.40.1620.60">
    <property type="match status" value="1"/>
</dbReference>
<dbReference type="SUPFAM" id="SSF55486">
    <property type="entry name" value="Metalloproteases ('zincins'), catalytic domain"/>
    <property type="match status" value="1"/>
</dbReference>
<dbReference type="InParanoid" id="A0A1S3HEY0"/>
<dbReference type="GO" id="GO:0004222">
    <property type="term" value="F:metalloendopeptidase activity"/>
    <property type="evidence" value="ECO:0007669"/>
    <property type="project" value="InterPro"/>
</dbReference>
<dbReference type="InterPro" id="IPR024079">
    <property type="entry name" value="MetalloPept_cat_dom_sf"/>
</dbReference>
<keyword evidence="5 12" id="KW-0482">Metalloprotease</keyword>
<sequence length="540" mass="60078">MMADVSKSPGSKKFLCTAIALNLLICYVRCHAGPFPETVDIGGEHILTRLRRAASEDSKEHYILKTSDKEVSLNLKKTSTVNANVPVFVIRNGIPAEIKTDRIENLDFYQDKRHGASLSVRRMREQNVSLVEGTLTIGGREYHLQSAAQRHSREAPHRQSSDDKHIDGALYTLTKIQRQSDYIDDTVGRSPAKLRKHVPYARQRRDTSSKARYGVELMMVVDNAIYTRWYNTTTGHEDRQKAAIEKIRYYFAHVANGVDLRYQSMDEAPFEIYVRLVGLCIATDPMSSIWTESTDIKSDATPRPLVNAKLALRNFTDWINEDSTRNTLPTFDHAMLFTGYDIWNGEDASGNKAVSVAGVAKVGQICKRDRTSINEDHGGFACIGVSSHEMGHNLGAVHDGDNNTCNGSQQYIMAAVSDGNAPLSALRNAFTFSKCSVEAFRQKISELNSEENCLNNTAKPENETSWEDYMKTFPGQKYPPDAQCRQLYGPQSYYCGGEKADSEICARMSCYSPVDGTCIQGGGIHAARGTTCGNKKTSTE</sequence>
<evidence type="ECO:0000313" key="12">
    <source>
        <dbReference type="RefSeq" id="XP_013383594.1"/>
    </source>
</evidence>
<evidence type="ECO:0000256" key="5">
    <source>
        <dbReference type="ARBA" id="ARBA00023049"/>
    </source>
</evidence>
<dbReference type="GO" id="GO:0006509">
    <property type="term" value="P:membrane protein ectodomain proteolysis"/>
    <property type="evidence" value="ECO:0007669"/>
    <property type="project" value="TreeGrafter"/>
</dbReference>
<keyword evidence="2 8" id="KW-0479">Metal-binding</keyword>
<feature type="binding site" evidence="8">
    <location>
        <position position="388"/>
    </location>
    <ligand>
        <name>Zn(2+)</name>
        <dbReference type="ChEBI" id="CHEBI:29105"/>
        <note>catalytic</note>
    </ligand>
</feature>
<evidence type="ECO:0000256" key="6">
    <source>
        <dbReference type="ARBA" id="ARBA00023157"/>
    </source>
</evidence>
<keyword evidence="6" id="KW-1015">Disulfide bond</keyword>
<dbReference type="GeneID" id="106153977"/>
<reference evidence="12" key="2">
    <citation type="submission" date="2025-08" db="UniProtKB">
        <authorList>
            <consortium name="RefSeq"/>
        </authorList>
    </citation>
    <scope>IDENTIFICATION</scope>
</reference>
<comment type="caution">
    <text evidence="8">Lacks conserved residue(s) required for the propagation of feature annotation.</text>
</comment>
<accession>A0A1S3HEY0</accession>
<feature type="signal peptide" evidence="9">
    <location>
        <begin position="1"/>
        <end position="30"/>
    </location>
</feature>
<organism evidence="11 12">
    <name type="scientific">Lingula anatina</name>
    <name type="common">Brachiopod</name>
    <name type="synonym">Lingula unguis</name>
    <dbReference type="NCBI Taxonomy" id="7574"/>
    <lineage>
        <taxon>Eukaryota</taxon>
        <taxon>Metazoa</taxon>
        <taxon>Spiralia</taxon>
        <taxon>Lophotrochozoa</taxon>
        <taxon>Brachiopoda</taxon>
        <taxon>Linguliformea</taxon>
        <taxon>Lingulata</taxon>
        <taxon>Lingulida</taxon>
        <taxon>Linguloidea</taxon>
        <taxon>Lingulidae</taxon>
        <taxon>Lingula</taxon>
    </lineage>
</organism>
<reference evidence="12" key="1">
    <citation type="journal article" date="2015" name="Nat. Commun.">
        <title>The Lingula genome provides insights into brachiopod evolution and the origin of phosphate biomineralization.</title>
        <authorList>
            <person name="Luo Y.J."/>
            <person name="Takeuchi T."/>
            <person name="Koyanagi R."/>
            <person name="Yamada L."/>
            <person name="Kanda M."/>
            <person name="Khalturina M."/>
            <person name="Fujie M."/>
            <person name="Yamasaki S.I."/>
            <person name="Endo K."/>
            <person name="Satoh N."/>
        </authorList>
    </citation>
    <scope>NUCLEOTIDE SEQUENCE</scope>
</reference>
<evidence type="ECO:0000256" key="3">
    <source>
        <dbReference type="ARBA" id="ARBA00022801"/>
    </source>
</evidence>
<evidence type="ECO:0000256" key="7">
    <source>
        <dbReference type="ARBA" id="ARBA00023180"/>
    </source>
</evidence>
<feature type="binding site" evidence="8">
    <location>
        <position position="398"/>
    </location>
    <ligand>
        <name>Zn(2+)</name>
        <dbReference type="ChEBI" id="CHEBI:29105"/>
        <note>catalytic</note>
    </ligand>
</feature>